<dbReference type="Proteomes" id="UP000256661">
    <property type="component" value="Unassembled WGS sequence"/>
</dbReference>
<dbReference type="InterPro" id="IPR007921">
    <property type="entry name" value="CHAP_dom"/>
</dbReference>
<dbReference type="AlphaFoldDB" id="A0A3D9SSG3"/>
<dbReference type="Gene3D" id="3.90.1720.10">
    <property type="entry name" value="endopeptidase domain like (from Nostoc punctiforme)"/>
    <property type="match status" value="1"/>
</dbReference>
<name>A0A3D9SSG3_9ACTN</name>
<reference evidence="3 4" key="1">
    <citation type="submission" date="2018-08" db="EMBL/GenBank/DDBJ databases">
        <title>Sequencing the genomes of 1000 actinobacteria strains.</title>
        <authorList>
            <person name="Klenk H.-P."/>
        </authorList>
    </citation>
    <scope>NUCLEOTIDE SEQUENCE [LARGE SCALE GENOMIC DNA]</scope>
    <source>
        <strain evidence="3 4">DSM 43927</strain>
    </source>
</reference>
<dbReference type="Gene3D" id="2.30.30.40">
    <property type="entry name" value="SH3 Domains"/>
    <property type="match status" value="1"/>
</dbReference>
<dbReference type="Pfam" id="PF05257">
    <property type="entry name" value="CHAP"/>
    <property type="match status" value="1"/>
</dbReference>
<dbReference type="OrthoDB" id="2677885at2"/>
<organism evidence="3 4">
    <name type="scientific">Thermomonospora umbrina</name>
    <dbReference type="NCBI Taxonomy" id="111806"/>
    <lineage>
        <taxon>Bacteria</taxon>
        <taxon>Bacillati</taxon>
        <taxon>Actinomycetota</taxon>
        <taxon>Actinomycetes</taxon>
        <taxon>Streptosporangiales</taxon>
        <taxon>Thermomonosporaceae</taxon>
        <taxon>Thermomonospora</taxon>
    </lineage>
</organism>
<sequence length="243" mass="26010">MSRLPFARRALIVAVATGSLLTLDSPAALAATGIVKTSGAALTVRTGPGGGYASAGSVANGRTVTITCQTRGTTVTGPFGTSSIWDKITSPAGYVSDAYIYTGSDGTVAPPCIQTVANDYPYTSDSWHQADPWNFYKRECVSWAAWRVRQRLGVDFHNHFRGVHWGNADNWDDAARAVGIRVDDTAKVGSVAQWNSGTFGHVAYVARVNSDGTVLLEEYNKGGAHLYGTRTVTKADVENYLHF</sequence>
<gene>
    <name evidence="3" type="ORF">DFJ69_2878</name>
</gene>
<proteinExistence type="predicted"/>
<evidence type="ECO:0000256" key="1">
    <source>
        <dbReference type="SAM" id="SignalP"/>
    </source>
</evidence>
<dbReference type="EMBL" id="QTTT01000001">
    <property type="protein sequence ID" value="REE97410.1"/>
    <property type="molecule type" value="Genomic_DNA"/>
</dbReference>
<evidence type="ECO:0000313" key="4">
    <source>
        <dbReference type="Proteomes" id="UP000256661"/>
    </source>
</evidence>
<evidence type="ECO:0000259" key="2">
    <source>
        <dbReference type="PROSITE" id="PS50911"/>
    </source>
</evidence>
<feature type="chain" id="PRO_5017566911" evidence="1">
    <location>
        <begin position="31"/>
        <end position="243"/>
    </location>
</feature>
<keyword evidence="4" id="KW-1185">Reference proteome</keyword>
<protein>
    <submittedName>
        <fullName evidence="3">Surface antigen</fullName>
    </submittedName>
</protein>
<evidence type="ECO:0000313" key="3">
    <source>
        <dbReference type="EMBL" id="REE97410.1"/>
    </source>
</evidence>
<comment type="caution">
    <text evidence="3">The sequence shown here is derived from an EMBL/GenBank/DDBJ whole genome shotgun (WGS) entry which is preliminary data.</text>
</comment>
<dbReference type="PROSITE" id="PS50911">
    <property type="entry name" value="CHAP"/>
    <property type="match status" value="1"/>
</dbReference>
<dbReference type="RefSeq" id="WP_116022907.1">
    <property type="nucleotide sequence ID" value="NZ_QTTT01000001.1"/>
</dbReference>
<dbReference type="InterPro" id="IPR038765">
    <property type="entry name" value="Papain-like_cys_pep_sf"/>
</dbReference>
<feature type="signal peptide" evidence="1">
    <location>
        <begin position="1"/>
        <end position="30"/>
    </location>
</feature>
<dbReference type="SUPFAM" id="SSF54001">
    <property type="entry name" value="Cysteine proteinases"/>
    <property type="match status" value="1"/>
</dbReference>
<feature type="domain" description="Peptidase C51" evidence="2">
    <location>
        <begin position="115"/>
        <end position="243"/>
    </location>
</feature>
<accession>A0A3D9SSG3</accession>
<keyword evidence="1" id="KW-0732">Signal</keyword>